<keyword evidence="4" id="KW-1185">Reference proteome</keyword>
<dbReference type="Gene3D" id="3.30.9.10">
    <property type="entry name" value="D-Amino Acid Oxidase, subunit A, domain 2"/>
    <property type="match status" value="1"/>
</dbReference>
<organism evidence="3 4">
    <name type="scientific">Panaeolus cyanescens</name>
    <dbReference type="NCBI Taxonomy" id="181874"/>
    <lineage>
        <taxon>Eukaryota</taxon>
        <taxon>Fungi</taxon>
        <taxon>Dikarya</taxon>
        <taxon>Basidiomycota</taxon>
        <taxon>Agaricomycotina</taxon>
        <taxon>Agaricomycetes</taxon>
        <taxon>Agaricomycetidae</taxon>
        <taxon>Agaricales</taxon>
        <taxon>Agaricineae</taxon>
        <taxon>Galeropsidaceae</taxon>
        <taxon>Panaeolus</taxon>
    </lineage>
</organism>
<evidence type="ECO:0000256" key="1">
    <source>
        <dbReference type="SAM" id="SignalP"/>
    </source>
</evidence>
<dbReference type="Proteomes" id="UP000284842">
    <property type="component" value="Unassembled WGS sequence"/>
</dbReference>
<dbReference type="GO" id="GO:0005737">
    <property type="term" value="C:cytoplasm"/>
    <property type="evidence" value="ECO:0007669"/>
    <property type="project" value="TreeGrafter"/>
</dbReference>
<gene>
    <name evidence="3" type="ORF">CVT24_012999</name>
</gene>
<evidence type="ECO:0000313" key="4">
    <source>
        <dbReference type="Proteomes" id="UP000284842"/>
    </source>
</evidence>
<dbReference type="InterPro" id="IPR036188">
    <property type="entry name" value="FAD/NAD-bd_sf"/>
</dbReference>
<dbReference type="PANTHER" id="PTHR13847:SF260">
    <property type="entry name" value="FAD DEPENDENT OXIDOREDUCTASE DOMAIN-CONTAINING PROTEIN"/>
    <property type="match status" value="1"/>
</dbReference>
<dbReference type="OrthoDB" id="429143at2759"/>
<proteinExistence type="predicted"/>
<dbReference type="Pfam" id="PF01266">
    <property type="entry name" value="DAO"/>
    <property type="match status" value="1"/>
</dbReference>
<dbReference type="PANTHER" id="PTHR13847">
    <property type="entry name" value="SARCOSINE DEHYDROGENASE-RELATED"/>
    <property type="match status" value="1"/>
</dbReference>
<dbReference type="Gene3D" id="3.50.50.60">
    <property type="entry name" value="FAD/NAD(P)-binding domain"/>
    <property type="match status" value="1"/>
</dbReference>
<evidence type="ECO:0000259" key="2">
    <source>
        <dbReference type="Pfam" id="PF01266"/>
    </source>
</evidence>
<name>A0A409VVR6_9AGAR</name>
<sequence>MDFQPVNANLAMFMRSLAVALLLSPVTLAFDNLSSDSNKPRKPNAIHDQTADILAAQRDIGQIPFSLDDTIKGDPHSQNAPYVSLPVNNPTHSFWLDTPNANPLGRVGSTGPLTQDSDVCIIGSGITGVSAAWHLADMLRPGGANPSSSSHAIPRFKVTILEAREFCKYTFIFKLIHSSSPFKGRNGGHLLANPFRSFLTRQIKHGTAEAMKSYQLERYSMLSLVNFARAKGVADDVDLFEGDHVTIFTTSEEEGEARKDYDAAKDAGLLLDSKIRWLNAEELSRAYGVDPKLGYTGVFYSGYNLWPCKLVTEFYKDAELLSDYVDIVLHTKTPVTSITPLRTSPASDSLPGTDSRTRRWALQTPRGTVTCAYVIHGTNAYAAHLLPFLAGQDHDNLSNQKNVSPGAHGIVPTRGQVGAVRSSVGSADLGWHNSWGGSGGWEYWFPRFQDINSPLNGTDNTPAVNGSSPGSRTRNPLIILGGGRQHSGGNLEAGNADDSELNLKVTMALRDYLPHLFPGKFKRLAVEPSERSAVEDPWEMEWTGIMGFTKSGDPFVGPVSYPDSITASPFDGQYIAAGYSGHGMPRAYACAEAVAGMIHARLTGVPWTRPSWLPNWYLNWASSGDA</sequence>
<dbReference type="AlphaFoldDB" id="A0A409VVR6"/>
<accession>A0A409VVR6</accession>
<dbReference type="STRING" id="181874.A0A409VVR6"/>
<evidence type="ECO:0000313" key="3">
    <source>
        <dbReference type="EMBL" id="PPQ70338.1"/>
    </source>
</evidence>
<reference evidence="3 4" key="1">
    <citation type="journal article" date="2018" name="Evol. Lett.">
        <title>Horizontal gene cluster transfer increased hallucinogenic mushroom diversity.</title>
        <authorList>
            <person name="Reynolds H.T."/>
            <person name="Vijayakumar V."/>
            <person name="Gluck-Thaler E."/>
            <person name="Korotkin H.B."/>
            <person name="Matheny P.B."/>
            <person name="Slot J.C."/>
        </authorList>
    </citation>
    <scope>NUCLEOTIDE SEQUENCE [LARGE SCALE GENOMIC DNA]</scope>
    <source>
        <strain evidence="3 4">2629</strain>
    </source>
</reference>
<feature type="chain" id="PRO_5019122553" description="FAD dependent oxidoreductase domain-containing protein" evidence="1">
    <location>
        <begin position="30"/>
        <end position="626"/>
    </location>
</feature>
<feature type="signal peptide" evidence="1">
    <location>
        <begin position="1"/>
        <end position="29"/>
    </location>
</feature>
<comment type="caution">
    <text evidence="3">The sequence shown here is derived from an EMBL/GenBank/DDBJ whole genome shotgun (WGS) entry which is preliminary data.</text>
</comment>
<feature type="domain" description="FAD dependent oxidoreductase" evidence="2">
    <location>
        <begin position="118"/>
        <end position="595"/>
    </location>
</feature>
<dbReference type="InParanoid" id="A0A409VVR6"/>
<dbReference type="InterPro" id="IPR006076">
    <property type="entry name" value="FAD-dep_OxRdtase"/>
</dbReference>
<protein>
    <recommendedName>
        <fullName evidence="2">FAD dependent oxidoreductase domain-containing protein</fullName>
    </recommendedName>
</protein>
<dbReference type="SUPFAM" id="SSF51905">
    <property type="entry name" value="FAD/NAD(P)-binding domain"/>
    <property type="match status" value="1"/>
</dbReference>
<keyword evidence="1" id="KW-0732">Signal</keyword>
<dbReference type="EMBL" id="NHTK01005957">
    <property type="protein sequence ID" value="PPQ70338.1"/>
    <property type="molecule type" value="Genomic_DNA"/>
</dbReference>